<accession>A0ABY7CCI2</accession>
<keyword evidence="3" id="KW-1185">Reference proteome</keyword>
<organism evidence="2 3">
    <name type="scientific">Puccinia triticina</name>
    <dbReference type="NCBI Taxonomy" id="208348"/>
    <lineage>
        <taxon>Eukaryota</taxon>
        <taxon>Fungi</taxon>
        <taxon>Dikarya</taxon>
        <taxon>Basidiomycota</taxon>
        <taxon>Pucciniomycotina</taxon>
        <taxon>Pucciniomycetes</taxon>
        <taxon>Pucciniales</taxon>
        <taxon>Pucciniaceae</taxon>
        <taxon>Puccinia</taxon>
    </lineage>
</organism>
<name>A0ABY7CCI2_9BASI</name>
<gene>
    <name evidence="2" type="ORF">PtA15_3A189</name>
</gene>
<reference evidence="2" key="1">
    <citation type="submission" date="2022-10" db="EMBL/GenBank/DDBJ databases">
        <title>Puccinia triticina Genome sequencing and assembly.</title>
        <authorList>
            <person name="Li C."/>
        </authorList>
    </citation>
    <scope>NUCLEOTIDE SEQUENCE</scope>
    <source>
        <strain evidence="2">Pt15</strain>
    </source>
</reference>
<sequence>MLSLYKIKGDLNTVIPNADQVHFWGYIKTNETSVFCKIDGIVMSRCFVSGKWSNGQNMCSLALVPTRKIQNALLEDMLYTIDGNVTSEPTGGLFNFNFGPNDARIARGDPKETWHKVNNHGELLKARYILDNDHIRIPPGTILKEGDRVNFYGSLEGVDEFLGLIIVQAPGARASDCPPHDLLSSAISLTTHLFETSSPPNQISPHSKGKPITLNHSDYSNTHSLHPEAANAPDQPDCLHNTAKTTEPEARKQHFNPGISNGPGFNFASRKTNLEKRELLSVQMRKRIRKDLAAWSSKHEGSKGAIASQASRSEWLPKTKKRKLTFSSLSQDCLCENQEARSMKFLDEAVNHKAQVKPP</sequence>
<dbReference type="EMBL" id="CP110423">
    <property type="protein sequence ID" value="WAQ82825.1"/>
    <property type="molecule type" value="Genomic_DNA"/>
</dbReference>
<proteinExistence type="predicted"/>
<evidence type="ECO:0000256" key="1">
    <source>
        <dbReference type="SAM" id="MobiDB-lite"/>
    </source>
</evidence>
<dbReference type="RefSeq" id="XP_053018380.1">
    <property type="nucleotide sequence ID" value="XM_053167132.1"/>
</dbReference>
<evidence type="ECO:0000313" key="2">
    <source>
        <dbReference type="EMBL" id="WAQ82825.1"/>
    </source>
</evidence>
<protein>
    <submittedName>
        <fullName evidence="2">Uncharacterized protein</fullName>
    </submittedName>
</protein>
<dbReference type="Proteomes" id="UP001164743">
    <property type="component" value="Chromosome 3A"/>
</dbReference>
<dbReference type="GeneID" id="77808027"/>
<feature type="region of interest" description="Disordered" evidence="1">
    <location>
        <begin position="294"/>
        <end position="314"/>
    </location>
</feature>
<evidence type="ECO:0000313" key="3">
    <source>
        <dbReference type="Proteomes" id="UP001164743"/>
    </source>
</evidence>